<name>A0A8X6WI66_TRICX</name>
<keyword evidence="3" id="KW-1185">Reference proteome</keyword>
<feature type="domain" description="Mutator-like transposase" evidence="1">
    <location>
        <begin position="67"/>
        <end position="300"/>
    </location>
</feature>
<dbReference type="Pfam" id="PF20700">
    <property type="entry name" value="Mutator"/>
    <property type="match status" value="1"/>
</dbReference>
<proteinExistence type="predicted"/>
<evidence type="ECO:0000313" key="3">
    <source>
        <dbReference type="Proteomes" id="UP000887159"/>
    </source>
</evidence>
<dbReference type="AlphaFoldDB" id="A0A8X6WI66"/>
<comment type="caution">
    <text evidence="2">The sequence shown here is derived from an EMBL/GenBank/DDBJ whole genome shotgun (WGS) entry which is preliminary data.</text>
</comment>
<accession>A0A8X6WI66</accession>
<gene>
    <name evidence="2" type="primary">AVEN_137208_1</name>
    <name evidence="2" type="ORF">TNCV_196361</name>
</gene>
<organism evidence="2 3">
    <name type="scientific">Trichonephila clavipes</name>
    <name type="common">Golden silk orbweaver</name>
    <name type="synonym">Nephila clavipes</name>
    <dbReference type="NCBI Taxonomy" id="2585209"/>
    <lineage>
        <taxon>Eukaryota</taxon>
        <taxon>Metazoa</taxon>
        <taxon>Ecdysozoa</taxon>
        <taxon>Arthropoda</taxon>
        <taxon>Chelicerata</taxon>
        <taxon>Arachnida</taxon>
        <taxon>Araneae</taxon>
        <taxon>Araneomorphae</taxon>
        <taxon>Entelegynae</taxon>
        <taxon>Araneoidea</taxon>
        <taxon>Nephilidae</taxon>
        <taxon>Trichonephila</taxon>
    </lineage>
</organism>
<dbReference type="InterPro" id="IPR049012">
    <property type="entry name" value="Mutator_transp_dom"/>
</dbReference>
<dbReference type="EMBL" id="BMAU01021432">
    <property type="protein sequence ID" value="GFY35533.1"/>
    <property type="molecule type" value="Genomic_DNA"/>
</dbReference>
<dbReference type="Proteomes" id="UP000887159">
    <property type="component" value="Unassembled WGS sequence"/>
</dbReference>
<protein>
    <recommendedName>
        <fullName evidence="1">Mutator-like transposase domain-containing protein</fullName>
    </recommendedName>
</protein>
<sequence length="302" mass="33551">MDVPLKKSISEMRPKKKRFQGNMYWKKSLSEKGNIFFENVSPNQSSSAKVRKISETYENTVCVEFQGFRLIDISLLFPQIEKLLCCSVCYGKIKMSEKFTVGLFSTFQFTCRKCSIEKKLNSCELISIKKIYVSEKSTDGSVLAMRYIGHGLSSLETFCSLMCLPNPVSQKAYDRINANIADVSEALANASMKKAAAEEKIVDGTVNSVVVSFDGTWKTRAHTSLIGVCALIGTDCGKVLDIEVMSSNCKGCDSYKGPKFGPKNSTFLAKHQTFCRKNHSGSAGGMEVCGMHKTFFRSDQKH</sequence>
<reference evidence="2" key="1">
    <citation type="submission" date="2020-08" db="EMBL/GenBank/DDBJ databases">
        <title>Multicomponent nature underlies the extraordinary mechanical properties of spider dragline silk.</title>
        <authorList>
            <person name="Kono N."/>
            <person name="Nakamura H."/>
            <person name="Mori M."/>
            <person name="Yoshida Y."/>
            <person name="Ohtoshi R."/>
            <person name="Malay A.D."/>
            <person name="Moran D.A.P."/>
            <person name="Tomita M."/>
            <person name="Numata K."/>
            <person name="Arakawa K."/>
        </authorList>
    </citation>
    <scope>NUCLEOTIDE SEQUENCE</scope>
</reference>
<evidence type="ECO:0000313" key="2">
    <source>
        <dbReference type="EMBL" id="GFY35533.1"/>
    </source>
</evidence>
<evidence type="ECO:0000259" key="1">
    <source>
        <dbReference type="Pfam" id="PF20700"/>
    </source>
</evidence>